<dbReference type="KEGG" id="shx:MS3_00009330"/>
<proteinExistence type="predicted"/>
<dbReference type="Pfam" id="PF00651">
    <property type="entry name" value="BTB"/>
    <property type="match status" value="1"/>
</dbReference>
<keyword evidence="2" id="KW-0677">Repeat</keyword>
<dbReference type="EMBL" id="KL251891">
    <property type="protein sequence ID" value="KGB41455.1"/>
    <property type="molecule type" value="Genomic_DNA"/>
</dbReference>
<dbReference type="InterPro" id="IPR000210">
    <property type="entry name" value="BTB/POZ_dom"/>
</dbReference>
<reference evidence="3" key="1">
    <citation type="journal article" date="2012" name="Nat. Genet.">
        <title>Whole-genome sequence of Schistosoma haematobium.</title>
        <authorList>
            <person name="Young N.D."/>
            <person name="Jex A.R."/>
            <person name="Li B."/>
            <person name="Liu S."/>
            <person name="Yang L."/>
            <person name="Xiong Z."/>
            <person name="Li Y."/>
            <person name="Cantacessi C."/>
            <person name="Hall R.S."/>
            <person name="Xu X."/>
            <person name="Chen F."/>
            <person name="Wu X."/>
            <person name="Zerlotini A."/>
            <person name="Oliveira G."/>
            <person name="Hofmann A."/>
            <person name="Zhang G."/>
            <person name="Fang X."/>
            <person name="Kang Y."/>
            <person name="Campbell B.E."/>
            <person name="Loukas A."/>
            <person name="Ranganathan S."/>
            <person name="Rollinson D."/>
            <person name="Rinaldi G."/>
            <person name="Brindley P.J."/>
            <person name="Yang H."/>
            <person name="Wang J."/>
            <person name="Wang J."/>
            <person name="Gasser R.B."/>
        </authorList>
    </citation>
    <scope>NUCLEOTIDE SEQUENCE [LARGE SCALE GENOMIC DNA]</scope>
</reference>
<dbReference type="PROSITE" id="PS50097">
    <property type="entry name" value="BTB"/>
    <property type="match status" value="1"/>
</dbReference>
<name>A0A095A2E4_SCHHA</name>
<dbReference type="RefSeq" id="XP_012801227.2">
    <property type="nucleotide sequence ID" value="XM_012945773.3"/>
</dbReference>
<protein>
    <submittedName>
        <fullName evidence="3">Uncharacterized protein</fullName>
    </submittedName>
</protein>
<dbReference type="InterPro" id="IPR011333">
    <property type="entry name" value="SKP1/BTB/POZ_sf"/>
</dbReference>
<dbReference type="AlphaFoldDB" id="A0A095A2E4"/>
<evidence type="ECO:0000256" key="2">
    <source>
        <dbReference type="ARBA" id="ARBA00022737"/>
    </source>
</evidence>
<evidence type="ECO:0000313" key="3">
    <source>
        <dbReference type="EMBL" id="KGB41455.1"/>
    </source>
</evidence>
<gene>
    <name evidence="3" type="ORF">MS3_09972</name>
</gene>
<dbReference type="SUPFAM" id="SSF54695">
    <property type="entry name" value="POZ domain"/>
    <property type="match status" value="1"/>
</dbReference>
<dbReference type="PANTHER" id="PTHR24412:SF489">
    <property type="entry name" value="RING FINGER DOMAIN AND KELCH REPEAT-CONTAINING PROTEIN DDB_G0271372"/>
    <property type="match status" value="1"/>
</dbReference>
<keyword evidence="1" id="KW-0880">Kelch repeat</keyword>
<dbReference type="Gene3D" id="3.30.710.10">
    <property type="entry name" value="Potassium Channel Kv1.1, Chain A"/>
    <property type="match status" value="1"/>
</dbReference>
<sequence>MASGMITLIAENQSFLVPRDVLTKSSLYFYAAFESGMTESQTSQFSFPNFTAHQLAMVVQFLRPELTIQDDALNNHSSGLNNSCPETLKILEALDLADAADYFQMPKLIQTCMQRISHIMNELFQPKSIQLHESHSCNIFSIILKEFAKVSHCENGCVNKLFSEYTIKYPHFILRPCLSDSNLQHLLINLAISYLSKSVICIPDEDIILNIVLSWLQILKPTEFYTENTVQCFLQCVRPGLLSLDGQEKLLDYWRNQHSELKWFGKLTCADMEVFFKSIPNGGIFCKSPLASQLQLLLVKPRAESLCLLGLAPSRSSNSLEFWLFNLHNGAYHNYPIPDNCLRELDLDSSGVGDIDHRIYFCPVTYGSGSYQSNLFVMCFDPNNATLNGFAWCLASCRAKLIPRLLLSPTNNRNGTINSFCFRSRRIGVTTLSSGLYMYYLSCIQEVAWLCAFRFDLSTWNWYGREPYCLSRNQNGVMLFTPIEQLNSIPPDDWVYANIETVSSNNSRHPRHGLHQTSALRSQFFRFRPRPDGDALFVENLPNPPFLIRMYRLLAISCSLQGNFSDKTYLFPMGTCSRDLEATHYCFDTFSCQWLRWKPVQTSDIDELNPIRQHPSEDIELTFNLCPKILGFRGLVCATHILNRLDENKLLLSRETYVQNPDGVKSNDHPLSSSVNDSSYNGSLNSINKNRLTTLLVLAGRPDQTKHVISGIWFHHPQACNSLDETIALFDSQKPNYFLPTAIAQTLGQYLSPTAVVLANWTHIVQSVNPITFLTNYSKQENCELNKFSCIYGNFPESSNWSWDSD</sequence>
<dbReference type="PANTHER" id="PTHR24412">
    <property type="entry name" value="KELCH PROTEIN"/>
    <property type="match status" value="1"/>
</dbReference>
<evidence type="ECO:0000256" key="1">
    <source>
        <dbReference type="ARBA" id="ARBA00022441"/>
    </source>
</evidence>
<accession>A0A095A2E4</accession>
<organism evidence="3">
    <name type="scientific">Schistosoma haematobium</name>
    <name type="common">Blood fluke</name>
    <dbReference type="NCBI Taxonomy" id="6185"/>
    <lineage>
        <taxon>Eukaryota</taxon>
        <taxon>Metazoa</taxon>
        <taxon>Spiralia</taxon>
        <taxon>Lophotrochozoa</taxon>
        <taxon>Platyhelminthes</taxon>
        <taxon>Trematoda</taxon>
        <taxon>Digenea</taxon>
        <taxon>Strigeidida</taxon>
        <taxon>Schistosomatoidea</taxon>
        <taxon>Schistosomatidae</taxon>
        <taxon>Schistosoma</taxon>
    </lineage>
</organism>
<dbReference type="SMART" id="SM00225">
    <property type="entry name" value="BTB"/>
    <property type="match status" value="1"/>
</dbReference>